<keyword evidence="3" id="KW-1185">Reference proteome</keyword>
<dbReference type="Gramene" id="OIS97718">
    <property type="protein sequence ID" value="OIS97718"/>
    <property type="gene ID" value="A4A49_01223"/>
</dbReference>
<proteinExistence type="inferred from homology"/>
<dbReference type="GO" id="GO:0004497">
    <property type="term" value="F:monooxygenase activity"/>
    <property type="evidence" value="ECO:0007669"/>
    <property type="project" value="TreeGrafter"/>
</dbReference>
<evidence type="ECO:0000256" key="1">
    <source>
        <dbReference type="ARBA" id="ARBA00006765"/>
    </source>
</evidence>
<name>A0A1J6IJ09_NICAT</name>
<dbReference type="OMA" id="RPGINDD"/>
<dbReference type="PANTHER" id="PTHR31495:SF1">
    <property type="entry name" value="INACTIVE PEROXYGENASE-LIKE PROTEIN-RELATED"/>
    <property type="match status" value="1"/>
</dbReference>
<dbReference type="STRING" id="49451.A0A1J6IJ09"/>
<evidence type="ECO:0000313" key="2">
    <source>
        <dbReference type="EMBL" id="OIS97718.1"/>
    </source>
</evidence>
<dbReference type="PANTHER" id="PTHR31495">
    <property type="entry name" value="PEROXYGENASE 3-RELATED"/>
    <property type="match status" value="1"/>
</dbReference>
<dbReference type="InterPro" id="IPR007736">
    <property type="entry name" value="Caleosin-related"/>
</dbReference>
<comment type="similarity">
    <text evidence="1">Belongs to the caleosin family.</text>
</comment>
<comment type="caution">
    <text evidence="2">The sequence shown here is derived from an EMBL/GenBank/DDBJ whole genome shotgun (WGS) entry which is preliminary data.</text>
</comment>
<evidence type="ECO:0000313" key="3">
    <source>
        <dbReference type="Proteomes" id="UP000187609"/>
    </source>
</evidence>
<reference evidence="2" key="1">
    <citation type="submission" date="2016-11" db="EMBL/GenBank/DDBJ databases">
        <title>The genome of Nicotiana attenuata.</title>
        <authorList>
            <person name="Xu S."/>
            <person name="Brockmoeller T."/>
            <person name="Gaquerel E."/>
            <person name="Navarro A."/>
            <person name="Kuhl H."/>
            <person name="Gase K."/>
            <person name="Ling Z."/>
            <person name="Zhou W."/>
            <person name="Kreitzer C."/>
            <person name="Stanke M."/>
            <person name="Tang H."/>
            <person name="Lyons E."/>
            <person name="Pandey P."/>
            <person name="Pandey S.P."/>
            <person name="Timmermann B."/>
            <person name="Baldwin I.T."/>
        </authorList>
    </citation>
    <scope>NUCLEOTIDE SEQUENCE [LARGE SCALE GENOMIC DNA]</scope>
    <source>
        <strain evidence="2">UT</strain>
    </source>
</reference>
<dbReference type="Pfam" id="PF05042">
    <property type="entry name" value="Caleosin"/>
    <property type="match status" value="1"/>
</dbReference>
<dbReference type="GO" id="GO:0005509">
    <property type="term" value="F:calcium ion binding"/>
    <property type="evidence" value="ECO:0007669"/>
    <property type="project" value="TreeGrafter"/>
</dbReference>
<sequence>MRSFKSQNFQALISQGPHTDDAFSFVNASRKHLVKLKGKDFMASYNSIHQEGVEKKEPTPLEKHVMFFDINKDGVIYPWETYQGFRKIGSGIFLSVFASIFINAGLSRKTRPGKWPSLLFPIEVKNIKLAKHGSDSGAYDTEGRFVQEKFEEIFRKHARSNGNALTAQELDEMLKANEQPKDSKGRIAALSEWKILYFLCKDQHGLLGKEKVRGVYDGSLFEQMAKEHQSKNCKCNYQSSSPN</sequence>
<dbReference type="Proteomes" id="UP000187609">
    <property type="component" value="Unassembled WGS sequence"/>
</dbReference>
<accession>A0A1J6IJ09</accession>
<gene>
    <name evidence="2" type="primary">PXG4_0</name>
    <name evidence="2" type="ORF">A4A49_01223</name>
</gene>
<dbReference type="AlphaFoldDB" id="A0A1J6IJ09"/>
<protein>
    <submittedName>
        <fullName evidence="2">Peroxygenase 4</fullName>
    </submittedName>
</protein>
<organism evidence="2 3">
    <name type="scientific">Nicotiana attenuata</name>
    <name type="common">Coyote tobacco</name>
    <dbReference type="NCBI Taxonomy" id="49451"/>
    <lineage>
        <taxon>Eukaryota</taxon>
        <taxon>Viridiplantae</taxon>
        <taxon>Streptophyta</taxon>
        <taxon>Embryophyta</taxon>
        <taxon>Tracheophyta</taxon>
        <taxon>Spermatophyta</taxon>
        <taxon>Magnoliopsida</taxon>
        <taxon>eudicotyledons</taxon>
        <taxon>Gunneridae</taxon>
        <taxon>Pentapetalae</taxon>
        <taxon>asterids</taxon>
        <taxon>lamiids</taxon>
        <taxon>Solanales</taxon>
        <taxon>Solanaceae</taxon>
        <taxon>Nicotianoideae</taxon>
        <taxon>Nicotianeae</taxon>
        <taxon>Nicotiana</taxon>
    </lineage>
</organism>
<dbReference type="EMBL" id="MJEQ01037192">
    <property type="protein sequence ID" value="OIS97718.1"/>
    <property type="molecule type" value="Genomic_DNA"/>
</dbReference>